<organism evidence="6 7">
    <name type="scientific">Alicyclobacillus macrosporangiidus</name>
    <dbReference type="NCBI Taxonomy" id="392015"/>
    <lineage>
        <taxon>Bacteria</taxon>
        <taxon>Bacillati</taxon>
        <taxon>Bacillota</taxon>
        <taxon>Bacilli</taxon>
        <taxon>Bacillales</taxon>
        <taxon>Alicyclobacillaceae</taxon>
        <taxon>Alicyclobacillus</taxon>
    </lineage>
</organism>
<feature type="transmembrane region" description="Helical" evidence="3">
    <location>
        <begin position="36"/>
        <end position="55"/>
    </location>
</feature>
<dbReference type="InterPro" id="IPR011055">
    <property type="entry name" value="Dup_hybrid_motif"/>
</dbReference>
<dbReference type="InterPro" id="IPR016047">
    <property type="entry name" value="M23ase_b-sheet_dom"/>
</dbReference>
<keyword evidence="3" id="KW-0472">Membrane</keyword>
<dbReference type="PANTHER" id="PTHR21666">
    <property type="entry name" value="PEPTIDASE-RELATED"/>
    <property type="match status" value="1"/>
</dbReference>
<evidence type="ECO:0000256" key="3">
    <source>
        <dbReference type="SAM" id="Phobius"/>
    </source>
</evidence>
<dbReference type="EMBL" id="FPBV01000030">
    <property type="protein sequence ID" value="SFV06432.1"/>
    <property type="molecule type" value="Genomic_DNA"/>
</dbReference>
<keyword evidence="2" id="KW-0175">Coiled coil</keyword>
<dbReference type="Gene3D" id="6.10.250.3150">
    <property type="match status" value="1"/>
</dbReference>
<evidence type="ECO:0000259" key="5">
    <source>
        <dbReference type="Pfam" id="PF24568"/>
    </source>
</evidence>
<proteinExistence type="predicted"/>
<dbReference type="InterPro" id="IPR050570">
    <property type="entry name" value="Cell_wall_metabolism_enzyme"/>
</dbReference>
<dbReference type="PANTHER" id="PTHR21666:SF270">
    <property type="entry name" value="MUREIN HYDROLASE ACTIVATOR ENVC"/>
    <property type="match status" value="1"/>
</dbReference>
<dbReference type="InterPro" id="IPR057309">
    <property type="entry name" value="PcsB_CC"/>
</dbReference>
<dbReference type="eggNOG" id="COG4942">
    <property type="taxonomic scope" value="Bacteria"/>
</dbReference>
<evidence type="ECO:0000259" key="4">
    <source>
        <dbReference type="Pfam" id="PF01551"/>
    </source>
</evidence>
<feature type="coiled-coil region" evidence="2">
    <location>
        <begin position="54"/>
        <end position="144"/>
    </location>
</feature>
<feature type="coiled-coil region" evidence="2">
    <location>
        <begin position="177"/>
        <end position="274"/>
    </location>
</feature>
<feature type="domain" description="M23ase beta-sheet core" evidence="4">
    <location>
        <begin position="311"/>
        <end position="399"/>
    </location>
</feature>
<dbReference type="Pfam" id="PF01551">
    <property type="entry name" value="Peptidase_M23"/>
    <property type="match status" value="1"/>
</dbReference>
<dbReference type="AlphaFoldDB" id="A0A1I7L9J0"/>
<evidence type="ECO:0000313" key="6">
    <source>
        <dbReference type="EMBL" id="SFV06432.1"/>
    </source>
</evidence>
<dbReference type="Pfam" id="PF24568">
    <property type="entry name" value="CC_PcsB"/>
    <property type="match status" value="1"/>
</dbReference>
<protein>
    <submittedName>
        <fullName evidence="6">Septal ring factor EnvC, activator of murein hydrolases AmiA and AmiB</fullName>
    </submittedName>
</protein>
<reference evidence="7" key="1">
    <citation type="submission" date="2016-10" db="EMBL/GenBank/DDBJ databases">
        <authorList>
            <person name="Varghese N."/>
        </authorList>
    </citation>
    <scope>NUCLEOTIDE SEQUENCE [LARGE SCALE GENOMIC DNA]</scope>
    <source>
        <strain evidence="7">DSM 17980</strain>
    </source>
</reference>
<gene>
    <name evidence="6" type="ORF">SAMN05421543_1303</name>
</gene>
<dbReference type="SUPFAM" id="SSF51261">
    <property type="entry name" value="Duplicated hybrid motif"/>
    <property type="match status" value="1"/>
</dbReference>
<dbReference type="STRING" id="392015.SAMN05421543_1303"/>
<name>A0A1I7L9J0_9BACL</name>
<dbReference type="CDD" id="cd12797">
    <property type="entry name" value="M23_peptidase"/>
    <property type="match status" value="1"/>
</dbReference>
<feature type="domain" description="Peptidoglycan hydrolase PcsB coiled-coil" evidence="5">
    <location>
        <begin position="131"/>
        <end position="202"/>
    </location>
</feature>
<accession>A0A1I7L9J0</accession>
<keyword evidence="3" id="KW-0812">Transmembrane</keyword>
<evidence type="ECO:0000256" key="2">
    <source>
        <dbReference type="SAM" id="Coils"/>
    </source>
</evidence>
<dbReference type="Gene3D" id="2.70.70.10">
    <property type="entry name" value="Glucose Permease (Domain IIA)"/>
    <property type="match status" value="1"/>
</dbReference>
<evidence type="ECO:0000256" key="1">
    <source>
        <dbReference type="ARBA" id="ARBA00022729"/>
    </source>
</evidence>
<dbReference type="Proteomes" id="UP000183508">
    <property type="component" value="Unassembled WGS sequence"/>
</dbReference>
<keyword evidence="7" id="KW-1185">Reference proteome</keyword>
<evidence type="ECO:0000313" key="7">
    <source>
        <dbReference type="Proteomes" id="UP000183508"/>
    </source>
</evidence>
<keyword evidence="3" id="KW-1133">Transmembrane helix</keyword>
<dbReference type="GO" id="GO:0004222">
    <property type="term" value="F:metalloendopeptidase activity"/>
    <property type="evidence" value="ECO:0007669"/>
    <property type="project" value="TreeGrafter"/>
</dbReference>
<keyword evidence="6" id="KW-0378">Hydrolase</keyword>
<sequence length="419" mass="46506">MSKESRRETVTCERWRIHGERYIAGIEVILFSMRRGIWLVLAAFGASTVVLQPALSYADKLSDAKKKAQDLQQQEKSTQAKISQLKSQEQTLQQQIQDLEDKIQSLQVSIAKTQADIDKRTAEINQLKEKIEETQKQIDEQYGVLADRVRVMYEAGQASYLDVLFSSTSFSDLLDRLELLERIAKQDKAVLEDIRAKKQQLDAEQQQLNAQLAQLQSQRQVLTQQKQQQEQAQQSQQKLLAQVHAQRVSEESQLNSENAALKSLQKLIAQLEAEQGGYTGPAGGWTWPVPGYRTISSGYGWRNWSDGSREFHNGIDIPAPLGTPIVAATSGKVLYAGPASGFGDWIVIQSSGGLLEIYGHMYAYQIKVQPGQVVHTGQTIAAVGSNGFSTGPHLHFTIATGFDSSGFPVSVDPTKYVGR</sequence>
<keyword evidence="1" id="KW-0732">Signal</keyword>